<organism evidence="2 3">
    <name type="scientific">Romanomermis culicivorax</name>
    <name type="common">Nematode worm</name>
    <dbReference type="NCBI Taxonomy" id="13658"/>
    <lineage>
        <taxon>Eukaryota</taxon>
        <taxon>Metazoa</taxon>
        <taxon>Ecdysozoa</taxon>
        <taxon>Nematoda</taxon>
        <taxon>Enoplea</taxon>
        <taxon>Dorylaimia</taxon>
        <taxon>Mermithida</taxon>
        <taxon>Mermithoidea</taxon>
        <taxon>Mermithidae</taxon>
        <taxon>Romanomermis</taxon>
    </lineage>
</organism>
<dbReference type="WBParaSite" id="nRc.2.0.1.t23855-RA">
    <property type="protein sequence ID" value="nRc.2.0.1.t23855-RA"/>
    <property type="gene ID" value="nRc.2.0.1.g23855"/>
</dbReference>
<protein>
    <submittedName>
        <fullName evidence="3">Uncharacterized protein</fullName>
    </submittedName>
</protein>
<evidence type="ECO:0000313" key="3">
    <source>
        <dbReference type="WBParaSite" id="nRc.2.0.1.t23855-RA"/>
    </source>
</evidence>
<accession>A0A915JDH9</accession>
<dbReference type="AlphaFoldDB" id="A0A915JDH9"/>
<name>A0A915JDH9_ROMCU</name>
<evidence type="ECO:0000313" key="2">
    <source>
        <dbReference type="Proteomes" id="UP000887565"/>
    </source>
</evidence>
<proteinExistence type="predicted"/>
<keyword evidence="2" id="KW-1185">Reference proteome</keyword>
<dbReference type="Proteomes" id="UP000887565">
    <property type="component" value="Unplaced"/>
</dbReference>
<sequence>MPIRFQPKTKLWQQRLAKRLKHLVECGQYKDNPYCYQRFYFRQMAVQVPGLRCPIDMSEDARKENQKKRVLAYQLEYVPGYELPFFEPTLPSDAPGIQITHIGDKVVVMQIGKQPSVPVTGTKKAKDEQGQPFKIAILTERQPRDTSRTRRQQPEVFKLQYANQQS</sequence>
<evidence type="ECO:0000256" key="1">
    <source>
        <dbReference type="SAM" id="MobiDB-lite"/>
    </source>
</evidence>
<reference evidence="3" key="1">
    <citation type="submission" date="2022-11" db="UniProtKB">
        <authorList>
            <consortium name="WormBaseParasite"/>
        </authorList>
    </citation>
    <scope>IDENTIFICATION</scope>
</reference>
<feature type="region of interest" description="Disordered" evidence="1">
    <location>
        <begin position="139"/>
        <end position="166"/>
    </location>
</feature>